<dbReference type="GeneID" id="37075918"/>
<dbReference type="AlphaFoldDB" id="A0A318ZG31"/>
<accession>A0A318ZG31</accession>
<dbReference type="RefSeq" id="XP_025432391.1">
    <property type="nucleotide sequence ID" value="XM_025574690.1"/>
</dbReference>
<reference evidence="1 2" key="1">
    <citation type="submission" date="2016-12" db="EMBL/GenBank/DDBJ databases">
        <title>The genomes of Aspergillus section Nigri reveals drivers in fungal speciation.</title>
        <authorList>
            <consortium name="DOE Joint Genome Institute"/>
            <person name="Vesth T.C."/>
            <person name="Nybo J."/>
            <person name="Theobald S."/>
            <person name="Brandl J."/>
            <person name="Frisvad J.C."/>
            <person name="Nielsen K.F."/>
            <person name="Lyhne E.K."/>
            <person name="Kogle M.E."/>
            <person name="Kuo A."/>
            <person name="Riley R."/>
            <person name="Clum A."/>
            <person name="Nolan M."/>
            <person name="Lipzen A."/>
            <person name="Salamov A."/>
            <person name="Henrissat B."/>
            <person name="Wiebenga A."/>
            <person name="De Vries R.P."/>
            <person name="Grigoriev I.V."/>
            <person name="Mortensen U.H."/>
            <person name="Andersen M.R."/>
            <person name="Baker S.E."/>
        </authorList>
    </citation>
    <scope>NUCLEOTIDE SEQUENCE [LARGE SCALE GENOMIC DNA]</scope>
    <source>
        <strain evidence="1 2">JOP 1030-1</strain>
    </source>
</reference>
<organism evidence="1 2">
    <name type="scientific">Aspergillus saccharolyticus JOP 1030-1</name>
    <dbReference type="NCBI Taxonomy" id="1450539"/>
    <lineage>
        <taxon>Eukaryota</taxon>
        <taxon>Fungi</taxon>
        <taxon>Dikarya</taxon>
        <taxon>Ascomycota</taxon>
        <taxon>Pezizomycotina</taxon>
        <taxon>Eurotiomycetes</taxon>
        <taxon>Eurotiomycetidae</taxon>
        <taxon>Eurotiales</taxon>
        <taxon>Aspergillaceae</taxon>
        <taxon>Aspergillus</taxon>
        <taxon>Aspergillus subgen. Circumdati</taxon>
    </lineage>
</organism>
<evidence type="ECO:0000313" key="1">
    <source>
        <dbReference type="EMBL" id="PYH46409.1"/>
    </source>
</evidence>
<name>A0A318ZG31_9EURO</name>
<sequence>MTLPYLLAGLEQAITRPATSPNLLPVLHSREVPVSHIYQRRMREGLVEGLTKLGNADTHAHAQEQRSGGKFLSKDKGFDPCHKIGGRCFW</sequence>
<evidence type="ECO:0000313" key="2">
    <source>
        <dbReference type="Proteomes" id="UP000248349"/>
    </source>
</evidence>
<keyword evidence="2" id="KW-1185">Reference proteome</keyword>
<proteinExistence type="predicted"/>
<gene>
    <name evidence="1" type="ORF">BP01DRAFT_355441</name>
</gene>
<dbReference type="EMBL" id="KZ821227">
    <property type="protein sequence ID" value="PYH46409.1"/>
    <property type="molecule type" value="Genomic_DNA"/>
</dbReference>
<dbReference type="Proteomes" id="UP000248349">
    <property type="component" value="Unassembled WGS sequence"/>
</dbReference>
<protein>
    <submittedName>
        <fullName evidence="1">Uncharacterized protein</fullName>
    </submittedName>
</protein>